<gene>
    <name evidence="1" type="ORF">COMA1_20362</name>
</gene>
<dbReference type="EMBL" id="CZQA01000008">
    <property type="protein sequence ID" value="CUS35603.1"/>
    <property type="molecule type" value="Genomic_DNA"/>
</dbReference>
<evidence type="ECO:0000313" key="2">
    <source>
        <dbReference type="Proteomes" id="UP000199032"/>
    </source>
</evidence>
<dbReference type="Proteomes" id="UP000199032">
    <property type="component" value="Unassembled WGS sequence"/>
</dbReference>
<name>A0A0S4LD95_9BACT</name>
<dbReference type="STRING" id="1742972.COMA1_20362"/>
<keyword evidence="2" id="KW-1185">Reference proteome</keyword>
<proteinExistence type="predicted"/>
<dbReference type="AlphaFoldDB" id="A0A0S4LD95"/>
<sequence length="56" mass="6029">MDAKFAVEPVQVGQVSLRAEGEPESHVMSLGSHGGFPIWKSFGGWTKSDSAARLVR</sequence>
<organism evidence="1 2">
    <name type="scientific">Candidatus Nitrospira nitrosa</name>
    <dbReference type="NCBI Taxonomy" id="1742972"/>
    <lineage>
        <taxon>Bacteria</taxon>
        <taxon>Pseudomonadati</taxon>
        <taxon>Nitrospirota</taxon>
        <taxon>Nitrospiria</taxon>
        <taxon>Nitrospirales</taxon>
        <taxon>Nitrospiraceae</taxon>
        <taxon>Nitrospira</taxon>
    </lineage>
</organism>
<accession>A0A0S4LD95</accession>
<evidence type="ECO:0000313" key="1">
    <source>
        <dbReference type="EMBL" id="CUS35603.1"/>
    </source>
</evidence>
<reference evidence="1 2" key="1">
    <citation type="submission" date="2015-10" db="EMBL/GenBank/DDBJ databases">
        <authorList>
            <person name="Gilbert D.G."/>
        </authorList>
    </citation>
    <scope>NUCLEOTIDE SEQUENCE [LARGE SCALE GENOMIC DNA]</scope>
    <source>
        <strain evidence="1">COMA1</strain>
    </source>
</reference>
<protein>
    <submittedName>
        <fullName evidence="1">Uncharacterized protein</fullName>
    </submittedName>
</protein>